<comment type="caution">
    <text evidence="5">The sequence shown here is derived from an EMBL/GenBank/DDBJ whole genome shotgun (WGS) entry which is preliminary data.</text>
</comment>
<dbReference type="InterPro" id="IPR006035">
    <property type="entry name" value="Ureohydrolase"/>
</dbReference>
<dbReference type="GO" id="GO:0004053">
    <property type="term" value="F:arginase activity"/>
    <property type="evidence" value="ECO:0007669"/>
    <property type="project" value="TreeGrafter"/>
</dbReference>
<dbReference type="GO" id="GO:0005829">
    <property type="term" value="C:cytosol"/>
    <property type="evidence" value="ECO:0007669"/>
    <property type="project" value="TreeGrafter"/>
</dbReference>
<evidence type="ECO:0000256" key="2">
    <source>
        <dbReference type="ARBA" id="ARBA00022801"/>
    </source>
</evidence>
<keyword evidence="6" id="KW-1185">Reference proteome</keyword>
<sequence>MSDANGKTLRLLFPQWQGGNNPPYHFGAQLLSWLAPEHLGPVEEVPVNLPDGSTLTPEGGIIGRSALLRQLHAARALIDKHQPDRLVVLGGDCLVDLAPFAYLNERYDADLAILWVDAHPDILTPNDFQHAHAMVLGNLLGEGDPDFLKAVKRPIKPANVMYAGLQATMDVETAMIARLGLSSASPGELAHSSEPVLQWLKSTGAKHLAIHFDLDVLDPTLFRSLLFANPDVPASTWDGIAQGKMTMAQVVRLLGDVANVIDVVGIGIAEHLPWDALALKNMLTKLPLIGQPETKLSVSPAHRS</sequence>
<dbReference type="EMBL" id="RBQF01000011">
    <property type="protein sequence ID" value="RMP15458.1"/>
    <property type="molecule type" value="Genomic_DNA"/>
</dbReference>
<dbReference type="RefSeq" id="WP_064053546.1">
    <property type="nucleotide sequence ID" value="NZ_RBPW01000156.1"/>
</dbReference>
<dbReference type="AlphaFoldDB" id="A0A3M4B8H9"/>
<dbReference type="Proteomes" id="UP000276587">
    <property type="component" value="Unassembled WGS sequence"/>
</dbReference>
<name>A0A3M4B8H9_PSEMA</name>
<dbReference type="SUPFAM" id="SSF52768">
    <property type="entry name" value="Arginase/deacetylase"/>
    <property type="match status" value="1"/>
</dbReference>
<dbReference type="PANTHER" id="PTHR43782">
    <property type="entry name" value="ARGINASE"/>
    <property type="match status" value="1"/>
</dbReference>
<accession>A0A3M4B8H9</accession>
<dbReference type="InterPro" id="IPR023696">
    <property type="entry name" value="Ureohydrolase_dom_sf"/>
</dbReference>
<evidence type="ECO:0000313" key="6">
    <source>
        <dbReference type="Proteomes" id="UP000276587"/>
    </source>
</evidence>
<dbReference type="PROSITE" id="PS51409">
    <property type="entry name" value="ARGINASE_2"/>
    <property type="match status" value="1"/>
</dbReference>
<evidence type="ECO:0000256" key="1">
    <source>
        <dbReference type="ARBA" id="ARBA00022723"/>
    </source>
</evidence>
<organism evidence="5 6">
    <name type="scientific">Pseudomonas marginalis pv. marginalis</name>
    <dbReference type="NCBI Taxonomy" id="97473"/>
    <lineage>
        <taxon>Bacteria</taxon>
        <taxon>Pseudomonadati</taxon>
        <taxon>Pseudomonadota</taxon>
        <taxon>Gammaproteobacteria</taxon>
        <taxon>Pseudomonadales</taxon>
        <taxon>Pseudomonadaceae</taxon>
        <taxon>Pseudomonas</taxon>
    </lineage>
</organism>
<evidence type="ECO:0000256" key="3">
    <source>
        <dbReference type="ARBA" id="ARBA00023211"/>
    </source>
</evidence>
<dbReference type="CDD" id="cd09999">
    <property type="entry name" value="Arginase-like_1"/>
    <property type="match status" value="1"/>
</dbReference>
<evidence type="ECO:0008006" key="7">
    <source>
        <dbReference type="Google" id="ProtNLM"/>
    </source>
</evidence>
<evidence type="ECO:0000313" key="5">
    <source>
        <dbReference type="EMBL" id="RMP15458.1"/>
    </source>
</evidence>
<reference evidence="5 6" key="1">
    <citation type="submission" date="2018-08" db="EMBL/GenBank/DDBJ databases">
        <title>Recombination of ecologically and evolutionarily significant loci maintains genetic cohesion in the Pseudomonas syringae species complex.</title>
        <authorList>
            <person name="Dillon M."/>
            <person name="Thakur S."/>
            <person name="Almeida R.N.D."/>
            <person name="Weir B.S."/>
            <person name="Guttman D.S."/>
        </authorList>
    </citation>
    <scope>NUCLEOTIDE SEQUENCE [LARGE SCALE GENOMIC DNA]</scope>
    <source>
        <strain evidence="5 6">ICMP 3555</strain>
    </source>
</reference>
<proteinExistence type="inferred from homology"/>
<comment type="similarity">
    <text evidence="4">Belongs to the arginase family.</text>
</comment>
<keyword evidence="1" id="KW-0479">Metal-binding</keyword>
<dbReference type="GO" id="GO:0030145">
    <property type="term" value="F:manganese ion binding"/>
    <property type="evidence" value="ECO:0007669"/>
    <property type="project" value="TreeGrafter"/>
</dbReference>
<protein>
    <recommendedName>
        <fullName evidence="7">Arginase</fullName>
    </recommendedName>
</protein>
<dbReference type="Gene3D" id="3.40.800.10">
    <property type="entry name" value="Ureohydrolase domain"/>
    <property type="match status" value="1"/>
</dbReference>
<keyword evidence="3" id="KW-0464">Manganese</keyword>
<keyword evidence="2" id="KW-0378">Hydrolase</keyword>
<evidence type="ECO:0000256" key="4">
    <source>
        <dbReference type="PROSITE-ProRule" id="PRU00742"/>
    </source>
</evidence>
<dbReference type="Pfam" id="PF00491">
    <property type="entry name" value="Arginase"/>
    <property type="match status" value="1"/>
</dbReference>
<dbReference type="PANTHER" id="PTHR43782:SF3">
    <property type="entry name" value="ARGINASE"/>
    <property type="match status" value="1"/>
</dbReference>
<gene>
    <name evidence="5" type="ORF">ALQ29_05389</name>
</gene>